<reference evidence="6 7" key="1">
    <citation type="submission" date="2021-01" db="EMBL/GenBank/DDBJ databases">
        <title>011410 draft genome.</title>
        <authorList>
            <person name="Lang L."/>
        </authorList>
    </citation>
    <scope>NUCLEOTIDE SEQUENCE [LARGE SCALE GENOMIC DNA]</scope>
    <source>
        <strain evidence="6 7">KCTC 42845</strain>
    </source>
</reference>
<comment type="similarity">
    <text evidence="2">Belongs to the threonine aldolase family.</text>
</comment>
<dbReference type="Proteomes" id="UP000644749">
    <property type="component" value="Unassembled WGS sequence"/>
</dbReference>
<dbReference type="PIRSF" id="PIRSF017617">
    <property type="entry name" value="Thr_aldolase"/>
    <property type="match status" value="1"/>
</dbReference>
<dbReference type="InterPro" id="IPR023603">
    <property type="entry name" value="Low_specificity_L-TA-like"/>
</dbReference>
<dbReference type="InterPro" id="IPR015421">
    <property type="entry name" value="PyrdxlP-dep_Trfase_major"/>
</dbReference>
<evidence type="ECO:0000313" key="7">
    <source>
        <dbReference type="Proteomes" id="UP000644749"/>
    </source>
</evidence>
<evidence type="ECO:0000256" key="1">
    <source>
        <dbReference type="ARBA" id="ARBA00001933"/>
    </source>
</evidence>
<dbReference type="NCBIfam" id="NF041359">
    <property type="entry name" value="GntG_guanitoxin"/>
    <property type="match status" value="1"/>
</dbReference>
<proteinExistence type="inferred from homology"/>
<evidence type="ECO:0000256" key="2">
    <source>
        <dbReference type="ARBA" id="ARBA00006966"/>
    </source>
</evidence>
<keyword evidence="4" id="KW-0663">Pyridoxal phosphate</keyword>
<sequence length="342" mass="35882">MRSQDDFRSDTVTRPDAAMRAAMASAEVGDAVYEDCPTTRRLEAMAAERLGKEAALFFPTGTQSNLAALMAHCGRGDEYLVGHTAHTFLYEGGGAAVLGSIQPQPLPNEADGTIALAAIEAAIKPDDFHHARTRLLTLENTFGGLVLDPDYLDAATGLARRHGLATHLDGARLMNAAVATGCAPDALVGGFDTVSLCLSKGLGAPVGSVLAGPADVIASARRLRKMLGGGMRQTGILAAAAIHALDHNVARLADDHALAARLADVLAAFPELGSGPARTNMVFMTPVGTDVDSFRQFLADRGIVVGGRYGSLRWVTHLDVDDAAVDRVKAACEAYFSHPRRS</sequence>
<dbReference type="Gene3D" id="3.90.1150.10">
    <property type="entry name" value="Aspartate Aminotransferase, domain 1"/>
    <property type="match status" value="1"/>
</dbReference>
<organism evidence="6 7">
    <name type="scientific">Paracoccus aerius</name>
    <dbReference type="NCBI Taxonomy" id="1915382"/>
    <lineage>
        <taxon>Bacteria</taxon>
        <taxon>Pseudomonadati</taxon>
        <taxon>Pseudomonadota</taxon>
        <taxon>Alphaproteobacteria</taxon>
        <taxon>Rhodobacterales</taxon>
        <taxon>Paracoccaceae</taxon>
        <taxon>Paracoccus</taxon>
    </lineage>
</organism>
<dbReference type="PANTHER" id="PTHR48097">
    <property type="entry name" value="L-THREONINE ALDOLASE-RELATED"/>
    <property type="match status" value="1"/>
</dbReference>
<dbReference type="InterPro" id="IPR001597">
    <property type="entry name" value="ArAA_b-elim_lyase/Thr_aldolase"/>
</dbReference>
<gene>
    <name evidence="6" type="primary">ltaE</name>
    <name evidence="6" type="ORF">JL111_11365</name>
</gene>
<name>A0ABS1S5U1_9RHOB</name>
<dbReference type="InterPro" id="IPR015424">
    <property type="entry name" value="PyrdxlP-dep_Trfase"/>
</dbReference>
<comment type="subunit">
    <text evidence="3">Homotetramer.</text>
</comment>
<dbReference type="Gene3D" id="3.40.640.10">
    <property type="entry name" value="Type I PLP-dependent aspartate aminotransferase-like (Major domain)"/>
    <property type="match status" value="1"/>
</dbReference>
<keyword evidence="6" id="KW-0456">Lyase</keyword>
<dbReference type="InterPro" id="IPR015422">
    <property type="entry name" value="PyrdxlP-dep_Trfase_small"/>
</dbReference>
<dbReference type="NCBIfam" id="NF007825">
    <property type="entry name" value="PRK10534.1"/>
    <property type="match status" value="1"/>
</dbReference>
<protein>
    <submittedName>
        <fullName evidence="6">Low-specificity L-threonine aldolase</fullName>
        <ecNumber evidence="6">4.1.2.48</ecNumber>
    </submittedName>
</protein>
<feature type="domain" description="Aromatic amino acid beta-eliminating lyase/threonine aldolase" evidence="5">
    <location>
        <begin position="6"/>
        <end position="284"/>
    </location>
</feature>
<dbReference type="PANTHER" id="PTHR48097:SF9">
    <property type="entry name" value="L-THREONINE ALDOLASE"/>
    <property type="match status" value="1"/>
</dbReference>
<evidence type="ECO:0000313" key="6">
    <source>
        <dbReference type="EMBL" id="MBL3674086.1"/>
    </source>
</evidence>
<dbReference type="EC" id="4.1.2.48" evidence="6"/>
<evidence type="ECO:0000256" key="4">
    <source>
        <dbReference type="ARBA" id="ARBA00022898"/>
    </source>
</evidence>
<dbReference type="Pfam" id="PF01212">
    <property type="entry name" value="Beta_elim_lyase"/>
    <property type="match status" value="1"/>
</dbReference>
<dbReference type="GO" id="GO:0016829">
    <property type="term" value="F:lyase activity"/>
    <property type="evidence" value="ECO:0007669"/>
    <property type="project" value="UniProtKB-KW"/>
</dbReference>
<dbReference type="RefSeq" id="WP_191310488.1">
    <property type="nucleotide sequence ID" value="NZ_BNCL01000008.1"/>
</dbReference>
<dbReference type="SUPFAM" id="SSF53383">
    <property type="entry name" value="PLP-dependent transferases"/>
    <property type="match status" value="1"/>
</dbReference>
<keyword evidence="7" id="KW-1185">Reference proteome</keyword>
<accession>A0ABS1S5U1</accession>
<comment type="cofactor">
    <cofactor evidence="1">
        <name>pyridoxal 5'-phosphate</name>
        <dbReference type="ChEBI" id="CHEBI:597326"/>
    </cofactor>
</comment>
<dbReference type="EMBL" id="JAESHT010000008">
    <property type="protein sequence ID" value="MBL3674086.1"/>
    <property type="molecule type" value="Genomic_DNA"/>
</dbReference>
<comment type="caution">
    <text evidence="6">The sequence shown here is derived from an EMBL/GenBank/DDBJ whole genome shotgun (WGS) entry which is preliminary data.</text>
</comment>
<evidence type="ECO:0000259" key="5">
    <source>
        <dbReference type="Pfam" id="PF01212"/>
    </source>
</evidence>
<evidence type="ECO:0000256" key="3">
    <source>
        <dbReference type="ARBA" id="ARBA00011881"/>
    </source>
</evidence>